<comment type="caution">
    <text evidence="3">The sequence shown here is derived from an EMBL/GenBank/DDBJ whole genome shotgun (WGS) entry which is preliminary data.</text>
</comment>
<reference evidence="3" key="1">
    <citation type="submission" date="2022-11" db="EMBL/GenBank/DDBJ databases">
        <authorList>
            <person name="Petersen C."/>
        </authorList>
    </citation>
    <scope>NUCLEOTIDE SEQUENCE</scope>
    <source>
        <strain evidence="3">IBT 21917</strain>
    </source>
</reference>
<dbReference type="GO" id="GO:0005739">
    <property type="term" value="C:mitochondrion"/>
    <property type="evidence" value="ECO:0007669"/>
    <property type="project" value="TreeGrafter"/>
</dbReference>
<sequence length="407" mass="44385">RTSASTASNMFLVRGPGVFALCRSAPVKRSVWRRYSTKSYDPLRILFCGSDEFSIASLKALHAYHLKQPQRIASIDVVCRPGKRVGRGLKTIREVPIKETALSLSLPVHEIDTFTGWTPPVTADGPINLIIAVSFGLLVPPRILNAASYGGLNVHPSLLPDFRGPAPLHHTLLAGESTTGVSLQTLHPKHFDHGTILSQTPAPGFEIPNPNTCTVPELLGLVAPKGAQLLVDGIQNGIFVPPVQNAGWRSSEGSDKLIHATKIKPEDRHIDWANWTLLEISRRNRVIGPLWSRALASASNADGSMSFQQKRVILTETEEVEPPRGCESLAVVPGLPFTNSPYPVGPKKGRELYVFTRDGKVLRINQMKVEGEQVAEGLRAAVKARMFGDKSFQSGGVEFTPFRNPLV</sequence>
<evidence type="ECO:0000313" key="4">
    <source>
        <dbReference type="Proteomes" id="UP001146351"/>
    </source>
</evidence>
<dbReference type="Proteomes" id="UP001146351">
    <property type="component" value="Unassembled WGS sequence"/>
</dbReference>
<dbReference type="GO" id="GO:0004479">
    <property type="term" value="F:methionyl-tRNA formyltransferase activity"/>
    <property type="evidence" value="ECO:0007669"/>
    <property type="project" value="UniProtKB-EC"/>
</dbReference>
<feature type="domain" description="Formyl transferase N-terminal" evidence="2">
    <location>
        <begin position="44"/>
        <end position="200"/>
    </location>
</feature>
<evidence type="ECO:0000256" key="1">
    <source>
        <dbReference type="ARBA" id="ARBA00012261"/>
    </source>
</evidence>
<organism evidence="3 4">
    <name type="scientific">Penicillium capsulatum</name>
    <dbReference type="NCBI Taxonomy" id="69766"/>
    <lineage>
        <taxon>Eukaryota</taxon>
        <taxon>Fungi</taxon>
        <taxon>Dikarya</taxon>
        <taxon>Ascomycota</taxon>
        <taxon>Pezizomycotina</taxon>
        <taxon>Eurotiomycetes</taxon>
        <taxon>Eurotiomycetidae</taxon>
        <taxon>Eurotiales</taxon>
        <taxon>Aspergillaceae</taxon>
        <taxon>Penicillium</taxon>
    </lineage>
</organism>
<evidence type="ECO:0000313" key="3">
    <source>
        <dbReference type="EMBL" id="KAJ5172227.1"/>
    </source>
</evidence>
<dbReference type="Gene3D" id="3.40.50.12230">
    <property type="match status" value="1"/>
</dbReference>
<dbReference type="InterPro" id="IPR002376">
    <property type="entry name" value="Formyl_transf_N"/>
</dbReference>
<feature type="non-terminal residue" evidence="3">
    <location>
        <position position="407"/>
    </location>
</feature>
<protein>
    <recommendedName>
        <fullName evidence="1">methionyl-tRNA formyltransferase</fullName>
        <ecNumber evidence="1">2.1.2.9</ecNumber>
    </recommendedName>
</protein>
<dbReference type="EMBL" id="JAPQKO010000003">
    <property type="protein sequence ID" value="KAJ5172227.1"/>
    <property type="molecule type" value="Genomic_DNA"/>
</dbReference>
<dbReference type="PANTHER" id="PTHR11138:SF5">
    <property type="entry name" value="METHIONYL-TRNA FORMYLTRANSFERASE, MITOCHONDRIAL"/>
    <property type="match status" value="1"/>
</dbReference>
<dbReference type="PANTHER" id="PTHR11138">
    <property type="entry name" value="METHIONYL-TRNA FORMYLTRANSFERASE"/>
    <property type="match status" value="1"/>
</dbReference>
<dbReference type="Pfam" id="PF00551">
    <property type="entry name" value="Formyl_trans_N"/>
    <property type="match status" value="1"/>
</dbReference>
<keyword evidence="4" id="KW-1185">Reference proteome</keyword>
<dbReference type="CDD" id="cd08646">
    <property type="entry name" value="FMT_core_Met-tRNA-FMT_N"/>
    <property type="match status" value="1"/>
</dbReference>
<dbReference type="InterPro" id="IPR041711">
    <property type="entry name" value="Met-tRNA-FMT_N"/>
</dbReference>
<name>A0A9W9LQK3_9EURO</name>
<dbReference type="EC" id="2.1.2.9" evidence="1"/>
<dbReference type="OrthoDB" id="10268103at2759"/>
<dbReference type="AlphaFoldDB" id="A0A9W9LQK3"/>
<reference evidence="3" key="2">
    <citation type="journal article" date="2023" name="IMA Fungus">
        <title>Comparative genomic study of the Penicillium genus elucidates a diverse pangenome and 15 lateral gene transfer events.</title>
        <authorList>
            <person name="Petersen C."/>
            <person name="Sorensen T."/>
            <person name="Nielsen M.R."/>
            <person name="Sondergaard T.E."/>
            <person name="Sorensen J.L."/>
            <person name="Fitzpatrick D.A."/>
            <person name="Frisvad J.C."/>
            <person name="Nielsen K.L."/>
        </authorList>
    </citation>
    <scope>NUCLEOTIDE SEQUENCE</scope>
    <source>
        <strain evidence="3">IBT 21917</strain>
    </source>
</reference>
<proteinExistence type="predicted"/>
<dbReference type="InterPro" id="IPR036477">
    <property type="entry name" value="Formyl_transf_N_sf"/>
</dbReference>
<gene>
    <name evidence="3" type="ORF">N7492_004820</name>
</gene>
<dbReference type="SUPFAM" id="SSF53328">
    <property type="entry name" value="Formyltransferase"/>
    <property type="match status" value="1"/>
</dbReference>
<accession>A0A9W9LQK3</accession>
<dbReference type="FunFam" id="3.40.50.12230:FF:000004">
    <property type="entry name" value="Methionyl-tRNA formyltransferase family protein, putative"/>
    <property type="match status" value="1"/>
</dbReference>
<evidence type="ECO:0000259" key="2">
    <source>
        <dbReference type="Pfam" id="PF00551"/>
    </source>
</evidence>